<dbReference type="NCBIfam" id="TIGR01356">
    <property type="entry name" value="aroA"/>
    <property type="match status" value="1"/>
</dbReference>
<evidence type="ECO:0000259" key="10">
    <source>
        <dbReference type="Pfam" id="PF00275"/>
    </source>
</evidence>
<reference evidence="11 12" key="1">
    <citation type="journal article" date="2015" name="Genome Announc.">
        <title>Expanding the biotechnology potential of lactobacilli through comparative genomics of 213 strains and associated genera.</title>
        <authorList>
            <person name="Sun Z."/>
            <person name="Harris H.M."/>
            <person name="McCann A."/>
            <person name="Guo C."/>
            <person name="Argimon S."/>
            <person name="Zhang W."/>
            <person name="Yang X."/>
            <person name="Jeffery I.B."/>
            <person name="Cooney J.C."/>
            <person name="Kagawa T.F."/>
            <person name="Liu W."/>
            <person name="Song Y."/>
            <person name="Salvetti E."/>
            <person name="Wrobel A."/>
            <person name="Rasinkangas P."/>
            <person name="Parkhill J."/>
            <person name="Rea M.C."/>
            <person name="O'Sullivan O."/>
            <person name="Ritari J."/>
            <person name="Douillard F.P."/>
            <person name="Paul Ross R."/>
            <person name="Yang R."/>
            <person name="Briner A.E."/>
            <person name="Felis G.E."/>
            <person name="de Vos W.M."/>
            <person name="Barrangou R."/>
            <person name="Klaenhammer T.R."/>
            <person name="Caufield P.W."/>
            <person name="Cui Y."/>
            <person name="Zhang H."/>
            <person name="O'Toole P.W."/>
        </authorList>
    </citation>
    <scope>NUCLEOTIDE SEQUENCE [LARGE SCALE GENOMIC DNA]</scope>
    <source>
        <strain evidence="11 12">DSM 15946</strain>
    </source>
</reference>
<keyword evidence="5 9" id="KW-0028">Amino-acid biosynthesis</keyword>
<evidence type="ECO:0000256" key="8">
    <source>
        <dbReference type="ARBA" id="ARBA00044633"/>
    </source>
</evidence>
<dbReference type="EMBL" id="AZFK01000002">
    <property type="protein sequence ID" value="KRL92564.1"/>
    <property type="molecule type" value="Genomic_DNA"/>
</dbReference>
<dbReference type="PROSITE" id="PS00885">
    <property type="entry name" value="EPSP_SYNTHASE_2"/>
    <property type="match status" value="1"/>
</dbReference>
<dbReference type="InterPro" id="IPR023193">
    <property type="entry name" value="EPSP_synthase_CS"/>
</dbReference>
<dbReference type="SUPFAM" id="SSF55205">
    <property type="entry name" value="EPT/RTPC-like"/>
    <property type="match status" value="1"/>
</dbReference>
<evidence type="ECO:0000256" key="1">
    <source>
        <dbReference type="ARBA" id="ARBA00002174"/>
    </source>
</evidence>
<feature type="binding site" evidence="9">
    <location>
        <position position="345"/>
    </location>
    <ligand>
        <name>phosphoenolpyruvate</name>
        <dbReference type="ChEBI" id="CHEBI:58702"/>
    </ligand>
</feature>
<comment type="pathway">
    <text evidence="2 9">Metabolic intermediate biosynthesis; chorismate biosynthesis; chorismate from D-erythrose 4-phosphate and phosphoenolpyruvate: step 6/7.</text>
</comment>
<proteinExistence type="inferred from homology"/>
<dbReference type="InterPro" id="IPR013792">
    <property type="entry name" value="RNA3'P_cycl/enolpyr_Trfase_a/b"/>
</dbReference>
<comment type="similarity">
    <text evidence="3 9">Belongs to the EPSP synthase family.</text>
</comment>
<dbReference type="EC" id="2.5.1.19" evidence="9"/>
<protein>
    <recommendedName>
        <fullName evidence="9">3-phosphoshikimate 1-carboxyvinyltransferase</fullName>
        <ecNumber evidence="9">2.5.1.19</ecNumber>
    </recommendedName>
    <alternativeName>
        <fullName evidence="9">5-enolpyruvylshikimate-3-phosphate synthase</fullName>
        <shortName evidence="9">EPSP synthase</shortName>
        <shortName evidence="9">EPSPS</shortName>
    </alternativeName>
</protein>
<feature type="binding site" evidence="9">
    <location>
        <position position="389"/>
    </location>
    <ligand>
        <name>phosphoenolpyruvate</name>
        <dbReference type="ChEBI" id="CHEBI:58702"/>
    </ligand>
</feature>
<name>A0A0R1UI32_9LACO</name>
<feature type="binding site" evidence="9">
    <location>
        <position position="314"/>
    </location>
    <ligand>
        <name>3-phosphoshikimate</name>
        <dbReference type="ChEBI" id="CHEBI:145989"/>
    </ligand>
</feature>
<dbReference type="AlphaFoldDB" id="A0A0R1UI32"/>
<comment type="catalytic activity">
    <reaction evidence="8">
        <text>3-phosphoshikimate + phosphoenolpyruvate = 5-O-(1-carboxyvinyl)-3-phosphoshikimate + phosphate</text>
        <dbReference type="Rhea" id="RHEA:21256"/>
        <dbReference type="ChEBI" id="CHEBI:43474"/>
        <dbReference type="ChEBI" id="CHEBI:57701"/>
        <dbReference type="ChEBI" id="CHEBI:58702"/>
        <dbReference type="ChEBI" id="CHEBI:145989"/>
        <dbReference type="EC" id="2.5.1.19"/>
    </reaction>
    <physiologicalReaction direction="left-to-right" evidence="8">
        <dbReference type="Rhea" id="RHEA:21257"/>
    </physiologicalReaction>
</comment>
<dbReference type="InterPro" id="IPR036968">
    <property type="entry name" value="Enolpyruvate_Tfrase_sf"/>
</dbReference>
<feature type="domain" description="Enolpyruvate transferase" evidence="10">
    <location>
        <begin position="9"/>
        <end position="424"/>
    </location>
</feature>
<evidence type="ECO:0000256" key="6">
    <source>
        <dbReference type="ARBA" id="ARBA00022679"/>
    </source>
</evidence>
<sequence length="432" mass="45615">MQTLTPAPTGLHGTLAVPGDKSISHRALMLGAISEGDTTIHHFLTGEDCLSTLGALQALGVKIERQGETVVVHGQGWAGLTASAHPLEMGNSGTTTRLLMGLLAGRPFQTTLQGDQSLHRRPMRRVTEPLRHFGGEVRLSPQGTLPATIFGQPLHAATYQMTVASAQVKSALILAALQAPGPSTIIEQLPTRNHTELMLQQFGANLTTAADQRTITVHPAPHLHGQTVQVPGDLSSAAFFLVAAAIVPGSNVTLTQVNLNPTRTGILRVLQAMGASVTITPRISQGEPLGDITVSHGPLRPIQIGAAEIPALIDELPLVALLAACADGTSEIRGAAELRVKETDRIATVASELRKLGVAIEELPDGMIITGRPNWALQTSTLTSHGDHRIGMMLAVAALKAHQSLTLAEPEAIAISYPTFFRDLAQLKGDER</sequence>
<evidence type="ECO:0000256" key="2">
    <source>
        <dbReference type="ARBA" id="ARBA00004811"/>
    </source>
</evidence>
<keyword evidence="4 9" id="KW-0963">Cytoplasm</keyword>
<evidence type="ECO:0000256" key="3">
    <source>
        <dbReference type="ARBA" id="ARBA00009948"/>
    </source>
</evidence>
<dbReference type="FunFam" id="3.65.10.10:FF:000005">
    <property type="entry name" value="3-phosphoshikimate 1-carboxyvinyltransferase"/>
    <property type="match status" value="1"/>
</dbReference>
<dbReference type="CDD" id="cd01556">
    <property type="entry name" value="EPSP_synthase"/>
    <property type="match status" value="1"/>
</dbReference>
<dbReference type="UniPathway" id="UPA00053">
    <property type="reaction ID" value="UER00089"/>
</dbReference>
<feature type="binding site" evidence="9">
    <location>
        <position position="26"/>
    </location>
    <ligand>
        <name>3-phosphoshikimate</name>
        <dbReference type="ChEBI" id="CHEBI:145989"/>
    </ligand>
</feature>
<feature type="binding site" evidence="9">
    <location>
        <position position="167"/>
    </location>
    <ligand>
        <name>3-phosphoshikimate</name>
        <dbReference type="ChEBI" id="CHEBI:145989"/>
    </ligand>
</feature>
<dbReference type="Gene3D" id="3.65.10.10">
    <property type="entry name" value="Enolpyruvate transferase domain"/>
    <property type="match status" value="2"/>
</dbReference>
<comment type="caution">
    <text evidence="11">The sequence shown here is derived from an EMBL/GenBank/DDBJ whole genome shotgun (WGS) entry which is preliminary data.</text>
</comment>
<evidence type="ECO:0000313" key="11">
    <source>
        <dbReference type="EMBL" id="KRL92564.1"/>
    </source>
</evidence>
<dbReference type="Proteomes" id="UP000050816">
    <property type="component" value="Unassembled WGS sequence"/>
</dbReference>
<comment type="subcellular location">
    <subcellularLocation>
        <location evidence="9">Cytoplasm</location>
    </subcellularLocation>
</comment>
<feature type="binding site" evidence="9">
    <location>
        <position position="341"/>
    </location>
    <ligand>
        <name>3-phosphoshikimate</name>
        <dbReference type="ChEBI" id="CHEBI:145989"/>
    </ligand>
</feature>
<dbReference type="GO" id="GO:0003866">
    <property type="term" value="F:3-phosphoshikimate 1-carboxyvinyltransferase activity"/>
    <property type="evidence" value="ECO:0007669"/>
    <property type="project" value="UniProtKB-UniRule"/>
</dbReference>
<comment type="function">
    <text evidence="1 9">Catalyzes the transfer of the enolpyruvyl moiety of phosphoenolpyruvate (PEP) to the 5-hydroxyl of shikimate-3-phosphate (S3P) to produce enolpyruvyl shikimate-3-phosphate and inorganic phosphate.</text>
</comment>
<dbReference type="HAMAP" id="MF_00210">
    <property type="entry name" value="EPSP_synth"/>
    <property type="match status" value="1"/>
</dbReference>
<dbReference type="GO" id="GO:0008652">
    <property type="term" value="P:amino acid biosynthetic process"/>
    <property type="evidence" value="ECO:0007669"/>
    <property type="project" value="UniProtKB-KW"/>
</dbReference>
<keyword evidence="6 9" id="KW-0808">Transferase</keyword>
<dbReference type="PROSITE" id="PS00104">
    <property type="entry name" value="EPSP_SYNTHASE_1"/>
    <property type="match status" value="1"/>
</dbReference>
<evidence type="ECO:0000256" key="7">
    <source>
        <dbReference type="ARBA" id="ARBA00023141"/>
    </source>
</evidence>
<dbReference type="PIRSF" id="PIRSF000505">
    <property type="entry name" value="EPSPS"/>
    <property type="match status" value="1"/>
</dbReference>
<gene>
    <name evidence="9" type="primary">aroA</name>
    <name evidence="11" type="ORF">FC43_GL001664</name>
</gene>
<dbReference type="InterPro" id="IPR001986">
    <property type="entry name" value="Enolpyruvate_Tfrase_dom"/>
</dbReference>
<organism evidence="11 12">
    <name type="scientific">Limosilactobacillus ingluviei DSM 15946</name>
    <dbReference type="NCBI Taxonomy" id="1423760"/>
    <lineage>
        <taxon>Bacteria</taxon>
        <taxon>Bacillati</taxon>
        <taxon>Bacillota</taxon>
        <taxon>Bacilli</taxon>
        <taxon>Lactobacillales</taxon>
        <taxon>Lactobacillaceae</taxon>
        <taxon>Limosilactobacillus</taxon>
    </lineage>
</organism>
<feature type="active site" description="Proton acceptor" evidence="9">
    <location>
        <position position="314"/>
    </location>
</feature>
<dbReference type="PANTHER" id="PTHR21090">
    <property type="entry name" value="AROM/DEHYDROQUINATE SYNTHASE"/>
    <property type="match status" value="1"/>
</dbReference>
<feature type="binding site" evidence="9">
    <location>
        <position position="22"/>
    </location>
    <ligand>
        <name>3-phosphoshikimate</name>
        <dbReference type="ChEBI" id="CHEBI:145989"/>
    </ligand>
</feature>
<dbReference type="GO" id="GO:0009423">
    <property type="term" value="P:chorismate biosynthetic process"/>
    <property type="evidence" value="ECO:0007669"/>
    <property type="project" value="UniProtKB-UniRule"/>
</dbReference>
<evidence type="ECO:0000313" key="12">
    <source>
        <dbReference type="Proteomes" id="UP000050816"/>
    </source>
</evidence>
<feature type="binding site" evidence="9">
    <location>
        <position position="93"/>
    </location>
    <ligand>
        <name>phosphoenolpyruvate</name>
        <dbReference type="ChEBI" id="CHEBI:58702"/>
    </ligand>
</feature>
<feature type="binding site" evidence="9">
    <location>
        <position position="21"/>
    </location>
    <ligand>
        <name>3-phosphoshikimate</name>
        <dbReference type="ChEBI" id="CHEBI:145989"/>
    </ligand>
</feature>
<dbReference type="FunFam" id="3.65.10.10:FF:000006">
    <property type="entry name" value="3-phosphoshikimate 1-carboxyvinyltransferase"/>
    <property type="match status" value="1"/>
</dbReference>
<feature type="binding site" evidence="9">
    <location>
        <position position="21"/>
    </location>
    <ligand>
        <name>phosphoenolpyruvate</name>
        <dbReference type="ChEBI" id="CHEBI:58702"/>
    </ligand>
</feature>
<feature type="binding site" evidence="9">
    <location>
        <position position="165"/>
    </location>
    <ligand>
        <name>3-phosphoshikimate</name>
        <dbReference type="ChEBI" id="CHEBI:145989"/>
    </ligand>
</feature>
<feature type="binding site" evidence="9">
    <location>
        <position position="167"/>
    </location>
    <ligand>
        <name>phosphoenolpyruvate</name>
        <dbReference type="ChEBI" id="CHEBI:58702"/>
    </ligand>
</feature>
<dbReference type="InterPro" id="IPR006264">
    <property type="entry name" value="EPSP_synthase"/>
</dbReference>
<keyword evidence="7 9" id="KW-0057">Aromatic amino acid biosynthesis</keyword>
<dbReference type="GO" id="GO:0005737">
    <property type="term" value="C:cytoplasm"/>
    <property type="evidence" value="ECO:0007669"/>
    <property type="project" value="UniProtKB-SubCell"/>
</dbReference>
<dbReference type="PATRIC" id="fig|1423760.3.peg.1739"/>
<comment type="caution">
    <text evidence="9">Lacks conserved residue(s) required for the propagation of feature annotation.</text>
</comment>
<dbReference type="RefSeq" id="WP_056953268.1">
    <property type="nucleotide sequence ID" value="NZ_AZFK01000002.1"/>
</dbReference>
<feature type="binding site" evidence="9">
    <location>
        <position position="121"/>
    </location>
    <ligand>
        <name>phosphoenolpyruvate</name>
        <dbReference type="ChEBI" id="CHEBI:58702"/>
    </ligand>
</feature>
<comment type="subunit">
    <text evidence="9">Monomer.</text>
</comment>
<dbReference type="PANTHER" id="PTHR21090:SF5">
    <property type="entry name" value="PENTAFUNCTIONAL AROM POLYPEPTIDE"/>
    <property type="match status" value="1"/>
</dbReference>
<evidence type="ECO:0000256" key="5">
    <source>
        <dbReference type="ARBA" id="ARBA00022605"/>
    </source>
</evidence>
<evidence type="ECO:0000256" key="9">
    <source>
        <dbReference type="HAMAP-Rule" id="MF_00210"/>
    </source>
</evidence>
<dbReference type="Pfam" id="PF00275">
    <property type="entry name" value="EPSP_synthase"/>
    <property type="match status" value="1"/>
</dbReference>
<accession>A0A0R1UI32</accession>
<dbReference type="GO" id="GO:0009073">
    <property type="term" value="P:aromatic amino acid family biosynthetic process"/>
    <property type="evidence" value="ECO:0007669"/>
    <property type="project" value="UniProtKB-KW"/>
</dbReference>
<evidence type="ECO:0000256" key="4">
    <source>
        <dbReference type="ARBA" id="ARBA00022490"/>
    </source>
</evidence>